<dbReference type="GO" id="GO:0016887">
    <property type="term" value="F:ATP hydrolysis activity"/>
    <property type="evidence" value="ECO:0007669"/>
    <property type="project" value="InterPro"/>
</dbReference>
<dbReference type="PATRIC" id="fig|1365251.3.peg.1106"/>
<feature type="domain" description="AAA+ ATPase" evidence="1">
    <location>
        <begin position="47"/>
        <end position="224"/>
    </location>
</feature>
<dbReference type="Proteomes" id="UP000076503">
    <property type="component" value="Unassembled WGS sequence"/>
</dbReference>
<dbReference type="InterPro" id="IPR050764">
    <property type="entry name" value="CbbQ/NirQ/NorQ/GpvN"/>
</dbReference>
<dbReference type="SMART" id="SM00382">
    <property type="entry name" value="AAA"/>
    <property type="match status" value="1"/>
</dbReference>
<accession>A0A167FNU6</accession>
<dbReference type="Gene3D" id="3.40.50.300">
    <property type="entry name" value="P-loop containing nucleotide triphosphate hydrolases"/>
    <property type="match status" value="1"/>
</dbReference>
<gene>
    <name evidence="2" type="ORF">N476_10925</name>
</gene>
<dbReference type="InterPro" id="IPR027417">
    <property type="entry name" value="P-loop_NTPase"/>
</dbReference>
<evidence type="ECO:0000313" key="3">
    <source>
        <dbReference type="Proteomes" id="UP000076503"/>
    </source>
</evidence>
<dbReference type="InterPro" id="IPR011704">
    <property type="entry name" value="ATPase_dyneun-rel_AAA"/>
</dbReference>
<evidence type="ECO:0000259" key="1">
    <source>
        <dbReference type="SMART" id="SM00382"/>
    </source>
</evidence>
<proteinExistence type="predicted"/>
<dbReference type="AlphaFoldDB" id="A0A167FNU6"/>
<dbReference type="EMBL" id="AUXZ01000062">
    <property type="protein sequence ID" value="KZN52568.1"/>
    <property type="molecule type" value="Genomic_DNA"/>
</dbReference>
<evidence type="ECO:0000313" key="2">
    <source>
        <dbReference type="EMBL" id="KZN52568.1"/>
    </source>
</evidence>
<protein>
    <recommendedName>
        <fullName evidence="1">AAA+ ATPase domain-containing protein</fullName>
    </recommendedName>
</protein>
<dbReference type="Pfam" id="PF07728">
    <property type="entry name" value="AAA_5"/>
    <property type="match status" value="1"/>
</dbReference>
<name>A0A167FNU6_9GAMM</name>
<organism evidence="2 3">
    <name type="scientific">Pseudoalteromonas luteoviolacea H33</name>
    <dbReference type="NCBI Taxonomy" id="1365251"/>
    <lineage>
        <taxon>Bacteria</taxon>
        <taxon>Pseudomonadati</taxon>
        <taxon>Pseudomonadota</taxon>
        <taxon>Gammaproteobacteria</taxon>
        <taxon>Alteromonadales</taxon>
        <taxon>Pseudoalteromonadaceae</taxon>
        <taxon>Pseudoalteromonas</taxon>
    </lineage>
</organism>
<comment type="caution">
    <text evidence="2">The sequence shown here is derived from an EMBL/GenBank/DDBJ whole genome shotgun (WGS) entry which is preliminary data.</text>
</comment>
<reference evidence="2 3" key="1">
    <citation type="submission" date="2013-07" db="EMBL/GenBank/DDBJ databases">
        <title>Comparative Genomic and Metabolomic Analysis of Twelve Strains of Pseudoalteromonas luteoviolacea.</title>
        <authorList>
            <person name="Vynne N.G."/>
            <person name="Mansson M."/>
            <person name="Gram L."/>
        </authorList>
    </citation>
    <scope>NUCLEOTIDE SEQUENCE [LARGE SCALE GENOMIC DNA]</scope>
    <source>
        <strain evidence="2 3">H33</strain>
    </source>
</reference>
<sequence>MSKLDRKILAQIKSFGQPIRDDIKGWSGVTHFFDTKQVAAIQAAYFANRPLLVRGDPGLGKSQMAPAIASWLNLHFNYASIHANTEIEDLLYKVDHIKRFSHGHGNHDDINIRHFIEPGVVWQAIAPDTHLQECDSKECADTTEERDGSMLLIDEIDKADASLPNALLEVLNNKTISVTPVGQTLEQKSDNPLLVVITSNDEKALPDAFLRRCAILDLSLEQGEEGVNQLLNIVGVHYVDYEKKFAQGIVQRLAEQLIKLRGLCGEKNEYLPGTSELLDILRVLDRYNHHEQPEQLKIIESFFLQKQRQRPHV</sequence>
<dbReference type="GO" id="GO:0005524">
    <property type="term" value="F:ATP binding"/>
    <property type="evidence" value="ECO:0007669"/>
    <property type="project" value="InterPro"/>
</dbReference>
<dbReference type="PANTHER" id="PTHR42759">
    <property type="entry name" value="MOXR FAMILY PROTEIN"/>
    <property type="match status" value="1"/>
</dbReference>
<dbReference type="RefSeq" id="WP_063360740.1">
    <property type="nucleotide sequence ID" value="NZ_AUXZ01000062.1"/>
</dbReference>
<dbReference type="InterPro" id="IPR003593">
    <property type="entry name" value="AAA+_ATPase"/>
</dbReference>
<dbReference type="SUPFAM" id="SSF52540">
    <property type="entry name" value="P-loop containing nucleoside triphosphate hydrolases"/>
    <property type="match status" value="1"/>
</dbReference>
<dbReference type="PANTHER" id="PTHR42759:SF1">
    <property type="entry name" value="MAGNESIUM-CHELATASE SUBUNIT CHLD"/>
    <property type="match status" value="1"/>
</dbReference>